<comment type="caution">
    <text evidence="2">The sequence shown here is derived from an EMBL/GenBank/DDBJ whole genome shotgun (WGS) entry which is preliminary data.</text>
</comment>
<dbReference type="EMBL" id="JAIWYP010000009">
    <property type="protein sequence ID" value="KAH3776260.1"/>
    <property type="molecule type" value="Genomic_DNA"/>
</dbReference>
<dbReference type="AlphaFoldDB" id="A0A9D4EBJ8"/>
<accession>A0A9D4EBJ8</accession>
<dbReference type="InterPro" id="IPR011604">
    <property type="entry name" value="PDDEXK-like_dom_sf"/>
</dbReference>
<dbReference type="GO" id="GO:0006281">
    <property type="term" value="P:DNA repair"/>
    <property type="evidence" value="ECO:0007669"/>
    <property type="project" value="UniProtKB-ARBA"/>
</dbReference>
<evidence type="ECO:0000313" key="2">
    <source>
        <dbReference type="EMBL" id="KAH3776260.1"/>
    </source>
</evidence>
<organism evidence="2 3">
    <name type="scientific">Dreissena polymorpha</name>
    <name type="common">Zebra mussel</name>
    <name type="synonym">Mytilus polymorpha</name>
    <dbReference type="NCBI Taxonomy" id="45954"/>
    <lineage>
        <taxon>Eukaryota</taxon>
        <taxon>Metazoa</taxon>
        <taxon>Spiralia</taxon>
        <taxon>Lophotrochozoa</taxon>
        <taxon>Mollusca</taxon>
        <taxon>Bivalvia</taxon>
        <taxon>Autobranchia</taxon>
        <taxon>Heteroconchia</taxon>
        <taxon>Euheterodonta</taxon>
        <taxon>Imparidentia</taxon>
        <taxon>Neoheterodontei</taxon>
        <taxon>Myida</taxon>
        <taxon>Dreissenoidea</taxon>
        <taxon>Dreissenidae</taxon>
        <taxon>Dreissena</taxon>
    </lineage>
</organism>
<dbReference type="InterPro" id="IPR019080">
    <property type="entry name" value="YqaJ_viral_recombinase"/>
</dbReference>
<reference evidence="2" key="1">
    <citation type="journal article" date="2019" name="bioRxiv">
        <title>The Genome of the Zebra Mussel, Dreissena polymorpha: A Resource for Invasive Species Research.</title>
        <authorList>
            <person name="McCartney M.A."/>
            <person name="Auch B."/>
            <person name="Kono T."/>
            <person name="Mallez S."/>
            <person name="Zhang Y."/>
            <person name="Obille A."/>
            <person name="Becker A."/>
            <person name="Abrahante J.E."/>
            <person name="Garbe J."/>
            <person name="Badalamenti J.P."/>
            <person name="Herman A."/>
            <person name="Mangelson H."/>
            <person name="Liachko I."/>
            <person name="Sullivan S."/>
            <person name="Sone E.D."/>
            <person name="Koren S."/>
            <person name="Silverstein K.A.T."/>
            <person name="Beckman K.B."/>
            <person name="Gohl D.M."/>
        </authorList>
    </citation>
    <scope>NUCLEOTIDE SEQUENCE</scope>
    <source>
        <strain evidence="2">Duluth1</strain>
        <tissue evidence="2">Whole animal</tissue>
    </source>
</reference>
<gene>
    <name evidence="2" type="ORF">DPMN_177680</name>
</gene>
<protein>
    <recommendedName>
        <fullName evidence="1">YqaJ viral recombinase domain-containing protein</fullName>
    </recommendedName>
</protein>
<dbReference type="SUPFAM" id="SSF52980">
    <property type="entry name" value="Restriction endonuclease-like"/>
    <property type="match status" value="1"/>
</dbReference>
<dbReference type="PANTHER" id="PTHR46609:SF8">
    <property type="entry name" value="YQAJ VIRAL RECOMBINASE DOMAIN-CONTAINING PROTEIN"/>
    <property type="match status" value="1"/>
</dbReference>
<proteinExistence type="predicted"/>
<dbReference type="InterPro" id="IPR051703">
    <property type="entry name" value="NF-kappa-B_Signaling_Reg"/>
</dbReference>
<feature type="domain" description="YqaJ viral recombinase" evidence="1">
    <location>
        <begin position="93"/>
        <end position="241"/>
    </location>
</feature>
<dbReference type="InterPro" id="IPR011335">
    <property type="entry name" value="Restrct_endonuc-II-like"/>
</dbReference>
<dbReference type="Pfam" id="PF09588">
    <property type="entry name" value="YqaJ"/>
    <property type="match status" value="1"/>
</dbReference>
<reference evidence="2" key="2">
    <citation type="submission" date="2020-11" db="EMBL/GenBank/DDBJ databases">
        <authorList>
            <person name="McCartney M.A."/>
            <person name="Auch B."/>
            <person name="Kono T."/>
            <person name="Mallez S."/>
            <person name="Becker A."/>
            <person name="Gohl D.M."/>
            <person name="Silverstein K.A.T."/>
            <person name="Koren S."/>
            <person name="Bechman K.B."/>
            <person name="Herman A."/>
            <person name="Abrahante J.E."/>
            <person name="Garbe J."/>
        </authorList>
    </citation>
    <scope>NUCLEOTIDE SEQUENCE</scope>
    <source>
        <strain evidence="2">Duluth1</strain>
        <tissue evidence="2">Whole animal</tissue>
    </source>
</reference>
<evidence type="ECO:0000313" key="3">
    <source>
        <dbReference type="Proteomes" id="UP000828390"/>
    </source>
</evidence>
<name>A0A9D4EBJ8_DREPO</name>
<dbReference type="PANTHER" id="PTHR46609">
    <property type="entry name" value="EXONUCLEASE, PHAGE-TYPE/RECB, C-TERMINAL DOMAIN-CONTAINING PROTEIN"/>
    <property type="match status" value="1"/>
</dbReference>
<dbReference type="Proteomes" id="UP000828390">
    <property type="component" value="Unassembled WGS sequence"/>
</dbReference>
<evidence type="ECO:0000259" key="1">
    <source>
        <dbReference type="Pfam" id="PF09588"/>
    </source>
</evidence>
<sequence>MNLGDCMSKHWTKSKYAPVISSLKVATYDIDSSIEDALRLINEICSFCATFNGQEDMYEAKGVVDMEMQENFHQLKTNVPSNDSRHVKQKSEEWFEIRSKAKVTGSTCNTALGLGLLKQQQAHFDKVINQKESMVQFSDQQKSNMEYGSLHEIDGIATIIGHVLPAFFPKLQFYEEGCAKLVSKNNDSFLVASPDGSFRESAEMDPALMFENKCKVKSKYTTPVFYEILKYYIPQVLCQMAAYKYDNLLFSCWSQQSTTVFTV</sequence>
<keyword evidence="3" id="KW-1185">Reference proteome</keyword>
<dbReference type="Gene3D" id="3.90.320.10">
    <property type="match status" value="1"/>
</dbReference>